<evidence type="ECO:0000313" key="3">
    <source>
        <dbReference type="EMBL" id="PWF99646.1"/>
    </source>
</evidence>
<evidence type="ECO:0000259" key="2">
    <source>
        <dbReference type="Pfam" id="PF17936"/>
    </source>
</evidence>
<dbReference type="EMBL" id="QCXQ01000005">
    <property type="protein sequence ID" value="PWF99646.1"/>
    <property type="molecule type" value="Genomic_DNA"/>
</dbReference>
<evidence type="ECO:0000256" key="1">
    <source>
        <dbReference type="SAM" id="SignalP"/>
    </source>
</evidence>
<sequence>MANYKTALMSAIVLASLGATAVTSTTQADAASYKGQTTSVAKQKAADKQNLKKTKDGKQTRALDVYTKGTLTASGTAANGLDLQANNTVTTGVLNLSYDGESVGTALSEDSKYVVKVPKELQPLVASKDFKQYISGSYKCDITGGGTVNHTYTEDDISIATDGSTISFDNPQTTYLLGANYTINISLDLGQAVTDTGIRIADSTDVSNDYHFISAVVPSEGAIDWSLVGDYNAGVNLPTNKLDPGYDLLNQKPTIEKVTDKSTHVTGSGVPGAKITVKVGDKVIGTGTVDENGIYTVEIPTQSEGVTITVTQNTGVGESKPATTVVQHEDADIPAPVVNNPIKAGEPLTGLGSEPGDKITVVSANDQTKVLGTGYVEDDYTFSITLSDAPAGTIVGIYESNSNGDKSALAYAFIS</sequence>
<protein>
    <recommendedName>
        <fullName evidence="2">Bacterial Ig domain-containing protein</fullName>
    </recommendedName>
</protein>
<feature type="chain" id="PRO_5038874050" description="Bacterial Ig domain-containing protein" evidence="1">
    <location>
        <begin position="22"/>
        <end position="415"/>
    </location>
</feature>
<comment type="caution">
    <text evidence="3">The sequence shown here is derived from an EMBL/GenBank/DDBJ whole genome shotgun (WGS) entry which is preliminary data.</text>
</comment>
<accession>A0A2V1MXA4</accession>
<dbReference type="InterPro" id="IPR041498">
    <property type="entry name" value="Big_6"/>
</dbReference>
<dbReference type="RefSeq" id="WP_109250747.1">
    <property type="nucleotide sequence ID" value="NZ_QCXQ01000005.1"/>
</dbReference>
<name>A0A2V1MXA4_9LACO</name>
<gene>
    <name evidence="3" type="ORF">DCM90_07460</name>
</gene>
<dbReference type="Proteomes" id="UP000245080">
    <property type="component" value="Unassembled WGS sequence"/>
</dbReference>
<feature type="signal peptide" evidence="1">
    <location>
        <begin position="1"/>
        <end position="21"/>
    </location>
</feature>
<dbReference type="Gene3D" id="2.60.40.10">
    <property type="entry name" value="Immunoglobulins"/>
    <property type="match status" value="1"/>
</dbReference>
<evidence type="ECO:0000313" key="4">
    <source>
        <dbReference type="Proteomes" id="UP000245080"/>
    </source>
</evidence>
<proteinExistence type="predicted"/>
<dbReference type="AlphaFoldDB" id="A0A2V1MXA4"/>
<keyword evidence="4" id="KW-1185">Reference proteome</keyword>
<dbReference type="Pfam" id="PF17936">
    <property type="entry name" value="Big_6"/>
    <property type="match status" value="1"/>
</dbReference>
<keyword evidence="1" id="KW-0732">Signal</keyword>
<dbReference type="InterPro" id="IPR013783">
    <property type="entry name" value="Ig-like_fold"/>
</dbReference>
<feature type="domain" description="Bacterial Ig" evidence="2">
    <location>
        <begin position="252"/>
        <end position="326"/>
    </location>
</feature>
<reference evidence="3 4" key="1">
    <citation type="journal article" date="2018" name="Int. J. Syst. Evol. Microbiol.">
        <title>Lactobacillus bambusae sp. nov., isolated from a traditional fermented Ma-bamboo shoots of Taiwan.</title>
        <authorList>
            <person name="Wang L.-T."/>
        </authorList>
    </citation>
    <scope>NUCLEOTIDE SEQUENCE [LARGE SCALE GENOMIC DNA]</scope>
    <source>
        <strain evidence="3 4">BS-W1</strain>
    </source>
</reference>
<dbReference type="OrthoDB" id="2290685at2"/>
<organism evidence="3 4">
    <name type="scientific">Levilactobacillus bambusae</name>
    <dbReference type="NCBI Taxonomy" id="2024736"/>
    <lineage>
        <taxon>Bacteria</taxon>
        <taxon>Bacillati</taxon>
        <taxon>Bacillota</taxon>
        <taxon>Bacilli</taxon>
        <taxon>Lactobacillales</taxon>
        <taxon>Lactobacillaceae</taxon>
        <taxon>Levilactobacillus</taxon>
    </lineage>
</organism>